<sequence>MAAWADDVYVGKYLGRHEYVADAEMIARYIEATRDANPWYTGPSPLGGPVAPALLLHSEQYAFRLRDWYLPNLYGNLHIRQEWELFRAVPVGTRLWTHGMVVDRYVRKDRDVVVLEFCVFNGEDVMVARGRCHQSFLLDVPEGREVVGRDQGARRSARREEPADEPLEVLEPVRKVADLELCMAFSGPKRNYHNDPEEARKLGFPDVVVQGTLSTVFISEMLTNRFGLGWLAGGRMSLNLVNVLWGGEAVTARGVIRAVTPEGRRRRAHLDVWTEKDDGTKTIAGTASALLA</sequence>
<evidence type="ECO:0008006" key="3">
    <source>
        <dbReference type="Google" id="ProtNLM"/>
    </source>
</evidence>
<reference evidence="1 2" key="1">
    <citation type="submission" date="2017-09" db="EMBL/GenBank/DDBJ databases">
        <title>Sequencing the genomes of two abundant thermophiles in Great Basin hot springs: Thermocrinis jamiesonii and novel Chloroflexi Thermoflexus hugenholtzii.</title>
        <authorList>
            <person name="Hedlund B."/>
        </authorList>
    </citation>
    <scope>NUCLEOTIDE SEQUENCE [LARGE SCALE GENOMIC DNA]</scope>
    <source>
        <strain evidence="1 2">G233</strain>
    </source>
</reference>
<dbReference type="Proteomes" id="UP000223071">
    <property type="component" value="Unassembled WGS sequence"/>
</dbReference>
<comment type="caution">
    <text evidence="1">The sequence shown here is derived from an EMBL/GenBank/DDBJ whole genome shotgun (WGS) entry which is preliminary data.</text>
</comment>
<accession>A0A2A9HAI3</accession>
<protein>
    <recommendedName>
        <fullName evidence="3">MaoC-like domain-containing protein</fullName>
    </recommendedName>
</protein>
<organism evidence="1 2">
    <name type="scientific">Tepidiforma thermophila (strain KCTC 52669 / CGMCC 1.13589 / G233)</name>
    <dbReference type="NCBI Taxonomy" id="2761530"/>
    <lineage>
        <taxon>Bacteria</taxon>
        <taxon>Bacillati</taxon>
        <taxon>Chloroflexota</taxon>
        <taxon>Tepidiformia</taxon>
        <taxon>Tepidiformales</taxon>
        <taxon>Tepidiformaceae</taxon>
        <taxon>Tepidiforma</taxon>
    </lineage>
</organism>
<keyword evidence="2" id="KW-1185">Reference proteome</keyword>
<proteinExistence type="predicted"/>
<dbReference type="Gene3D" id="3.10.129.10">
    <property type="entry name" value="Hotdog Thioesterase"/>
    <property type="match status" value="2"/>
</dbReference>
<dbReference type="AlphaFoldDB" id="A0A2A9HAI3"/>
<evidence type="ECO:0000313" key="1">
    <source>
        <dbReference type="EMBL" id="PFG72944.1"/>
    </source>
</evidence>
<dbReference type="CDD" id="cd03441">
    <property type="entry name" value="R_hydratase_like"/>
    <property type="match status" value="2"/>
</dbReference>
<name>A0A2A9HAI3_TEPT2</name>
<dbReference type="EMBL" id="PDJQ01000001">
    <property type="protein sequence ID" value="PFG72944.1"/>
    <property type="molecule type" value="Genomic_DNA"/>
</dbReference>
<evidence type="ECO:0000313" key="2">
    <source>
        <dbReference type="Proteomes" id="UP000223071"/>
    </source>
</evidence>
<dbReference type="SUPFAM" id="SSF54637">
    <property type="entry name" value="Thioesterase/thiol ester dehydrase-isomerase"/>
    <property type="match status" value="2"/>
</dbReference>
<dbReference type="RefSeq" id="WP_098502439.1">
    <property type="nucleotide sequence ID" value="NZ_PDJQ01000001.1"/>
</dbReference>
<dbReference type="InterPro" id="IPR029069">
    <property type="entry name" value="HotDog_dom_sf"/>
</dbReference>
<gene>
    <name evidence="1" type="ORF">A9A59_0137</name>
</gene>